<dbReference type="PROSITE" id="PS00502">
    <property type="entry name" value="POLYGALACTURONASE"/>
    <property type="match status" value="1"/>
</dbReference>
<dbReference type="GO" id="GO:0071555">
    <property type="term" value="P:cell wall organization"/>
    <property type="evidence" value="ECO:0007669"/>
    <property type="project" value="UniProtKB-KW"/>
</dbReference>
<keyword evidence="10" id="KW-0961">Cell wall biogenesis/degradation</keyword>
<evidence type="ECO:0000256" key="11">
    <source>
        <dbReference type="ARBA" id="ARBA00034074"/>
    </source>
</evidence>
<evidence type="ECO:0000313" key="15">
    <source>
        <dbReference type="EMBL" id="KAF6152710.1"/>
    </source>
</evidence>
<comment type="catalytic activity">
    <reaction evidence="11">
        <text>(1,4-alpha-D-galacturonosyl)n+m + H2O = (1,4-alpha-D-galacturonosyl)n + (1,4-alpha-D-galacturonosyl)m.</text>
        <dbReference type="EC" id="3.2.1.15"/>
    </reaction>
</comment>
<comment type="similarity">
    <text evidence="2 13">Belongs to the glycosyl hydrolase 28 family.</text>
</comment>
<dbReference type="Pfam" id="PF00295">
    <property type="entry name" value="Glyco_hydro_28"/>
    <property type="match status" value="1"/>
</dbReference>
<keyword evidence="8 13" id="KW-0378">Hydrolase</keyword>
<dbReference type="InterPro" id="IPR012334">
    <property type="entry name" value="Pectin_lyas_fold"/>
</dbReference>
<dbReference type="GO" id="GO:0004650">
    <property type="term" value="F:polygalacturonase activity"/>
    <property type="evidence" value="ECO:0007669"/>
    <property type="project" value="UniProtKB-EC"/>
</dbReference>
<evidence type="ECO:0000256" key="6">
    <source>
        <dbReference type="ARBA" id="ARBA00022729"/>
    </source>
</evidence>
<organism evidence="15 16">
    <name type="scientific">Kingdonia uniflora</name>
    <dbReference type="NCBI Taxonomy" id="39325"/>
    <lineage>
        <taxon>Eukaryota</taxon>
        <taxon>Viridiplantae</taxon>
        <taxon>Streptophyta</taxon>
        <taxon>Embryophyta</taxon>
        <taxon>Tracheophyta</taxon>
        <taxon>Spermatophyta</taxon>
        <taxon>Magnoliopsida</taxon>
        <taxon>Ranunculales</taxon>
        <taxon>Circaeasteraceae</taxon>
        <taxon>Kingdonia</taxon>
    </lineage>
</organism>
<dbReference type="Gene3D" id="2.160.20.10">
    <property type="entry name" value="Single-stranded right-handed beta-helix, Pectin lyase-like"/>
    <property type="match status" value="1"/>
</dbReference>
<comment type="caution">
    <text evidence="15">The sequence shown here is derived from an EMBL/GenBank/DDBJ whole genome shotgun (WGS) entry which is preliminary data.</text>
</comment>
<evidence type="ECO:0000256" key="3">
    <source>
        <dbReference type="ARBA" id="ARBA00012736"/>
    </source>
</evidence>
<keyword evidence="7" id="KW-0677">Repeat</keyword>
<evidence type="ECO:0000256" key="13">
    <source>
        <dbReference type="RuleBase" id="RU361169"/>
    </source>
</evidence>
<keyword evidence="16" id="KW-1185">Reference proteome</keyword>
<keyword evidence="14" id="KW-0472">Membrane</keyword>
<feature type="active site" evidence="12">
    <location>
        <position position="273"/>
    </location>
</feature>
<evidence type="ECO:0000256" key="8">
    <source>
        <dbReference type="ARBA" id="ARBA00022801"/>
    </source>
</evidence>
<sequence length="446" mass="49020">MMNQRFLLSSPTVSLIIIIDLLSTFLCSNVILGQQLILIQLPGFKNRLISQRVFSVNDFGAKGDGCTNDTEAFRSAWDVACALPFRSRIVVPAGNKYLIGPIDFAGPCRSKIAFKISGTIVAPKDPDVWHGSNRRRWLYFHGVKHLTLEGGGVINGMGEEWWARSCKINITNPCRHAPTAITFHKCKDLKVRNLMMQNSQQMHMAFTNCIRVTASHLEVIAPTTSPNTDGIHISASTKVEIKSAIITTGDDCISIVSNSSKLRIRDITCTAGHGISIGSLGKYNSQDQVYDVRVEGAFLSNTDNGLRIKTWQGGSGFARKISFRDVIMENVSNPIIIDQYYCDSLFPCPNQTLAVKVDNISFKNIQGTSATEEAIRFACSESSPCEEIHLEDIKLFLSSGGITSAFCWEARGFSSGPVYPPPCFSCSESFIKEKSLSGNVLHSASR</sequence>
<reference evidence="15 16" key="1">
    <citation type="journal article" date="2020" name="IScience">
        <title>Genome Sequencing of the Endangered Kingdonia uniflora (Circaeasteraceae, Ranunculales) Reveals Potential Mechanisms of Evolutionary Specialization.</title>
        <authorList>
            <person name="Sun Y."/>
            <person name="Deng T."/>
            <person name="Zhang A."/>
            <person name="Moore M.J."/>
            <person name="Landis J.B."/>
            <person name="Lin N."/>
            <person name="Zhang H."/>
            <person name="Zhang X."/>
            <person name="Huang J."/>
            <person name="Zhang X."/>
            <person name="Sun H."/>
            <person name="Wang H."/>
        </authorList>
    </citation>
    <scope>NUCLEOTIDE SEQUENCE [LARGE SCALE GENOMIC DNA]</scope>
    <source>
        <strain evidence="15">TB1705</strain>
        <tissue evidence="15">Leaf</tissue>
    </source>
</reference>
<evidence type="ECO:0000256" key="9">
    <source>
        <dbReference type="ARBA" id="ARBA00023295"/>
    </source>
</evidence>
<evidence type="ECO:0000256" key="14">
    <source>
        <dbReference type="SAM" id="Phobius"/>
    </source>
</evidence>
<dbReference type="AlphaFoldDB" id="A0A7J7MD54"/>
<dbReference type="EC" id="3.2.1.15" evidence="3"/>
<dbReference type="PANTHER" id="PTHR31375">
    <property type="match status" value="1"/>
</dbReference>
<dbReference type="FunFam" id="2.160.20.10:FF:000032">
    <property type="entry name" value="Pectin lyase-like superfamily protein"/>
    <property type="match status" value="1"/>
</dbReference>
<dbReference type="GO" id="GO:0005975">
    <property type="term" value="P:carbohydrate metabolic process"/>
    <property type="evidence" value="ECO:0007669"/>
    <property type="project" value="InterPro"/>
</dbReference>
<evidence type="ECO:0000256" key="2">
    <source>
        <dbReference type="ARBA" id="ARBA00008834"/>
    </source>
</evidence>
<feature type="transmembrane region" description="Helical" evidence="14">
    <location>
        <begin position="12"/>
        <end position="32"/>
    </location>
</feature>
<keyword evidence="14" id="KW-1133">Transmembrane helix</keyword>
<dbReference type="SUPFAM" id="SSF51126">
    <property type="entry name" value="Pectin lyase-like"/>
    <property type="match status" value="1"/>
</dbReference>
<protein>
    <recommendedName>
        <fullName evidence="3">endo-polygalacturonase</fullName>
        <ecNumber evidence="3">3.2.1.15</ecNumber>
    </recommendedName>
</protein>
<dbReference type="OrthoDB" id="187139at2759"/>
<keyword evidence="5" id="KW-0964">Secreted</keyword>
<name>A0A7J7MD54_9MAGN</name>
<dbReference type="Proteomes" id="UP000541444">
    <property type="component" value="Unassembled WGS sequence"/>
</dbReference>
<comment type="subcellular location">
    <subcellularLocation>
        <location evidence="1">Secreted</location>
        <location evidence="1">Cell wall</location>
    </subcellularLocation>
</comment>
<keyword evidence="14" id="KW-0812">Transmembrane</keyword>
<dbReference type="InterPro" id="IPR000743">
    <property type="entry name" value="Glyco_hydro_28"/>
</dbReference>
<dbReference type="InterPro" id="IPR011050">
    <property type="entry name" value="Pectin_lyase_fold/virulence"/>
</dbReference>
<evidence type="ECO:0000256" key="12">
    <source>
        <dbReference type="PROSITE-ProRule" id="PRU10052"/>
    </source>
</evidence>
<dbReference type="EMBL" id="JACGCM010001615">
    <property type="protein sequence ID" value="KAF6152710.1"/>
    <property type="molecule type" value="Genomic_DNA"/>
</dbReference>
<keyword evidence="4" id="KW-0134">Cell wall</keyword>
<gene>
    <name evidence="15" type="ORF">GIB67_021370</name>
</gene>
<keyword evidence="6" id="KW-0732">Signal</keyword>
<evidence type="ECO:0000256" key="4">
    <source>
        <dbReference type="ARBA" id="ARBA00022512"/>
    </source>
</evidence>
<evidence type="ECO:0000256" key="1">
    <source>
        <dbReference type="ARBA" id="ARBA00004191"/>
    </source>
</evidence>
<evidence type="ECO:0000256" key="7">
    <source>
        <dbReference type="ARBA" id="ARBA00022737"/>
    </source>
</evidence>
<proteinExistence type="inferred from homology"/>
<evidence type="ECO:0000256" key="5">
    <source>
        <dbReference type="ARBA" id="ARBA00022525"/>
    </source>
</evidence>
<keyword evidence="9 13" id="KW-0326">Glycosidase</keyword>
<accession>A0A7J7MD54</accession>
<evidence type="ECO:0000313" key="16">
    <source>
        <dbReference type="Proteomes" id="UP000541444"/>
    </source>
</evidence>
<evidence type="ECO:0000256" key="10">
    <source>
        <dbReference type="ARBA" id="ARBA00023316"/>
    </source>
</evidence>